<accession>A0A0F8VT14</accession>
<organism evidence="1">
    <name type="scientific">marine sediment metagenome</name>
    <dbReference type="NCBI Taxonomy" id="412755"/>
    <lineage>
        <taxon>unclassified sequences</taxon>
        <taxon>metagenomes</taxon>
        <taxon>ecological metagenomes</taxon>
    </lineage>
</organism>
<dbReference type="AlphaFoldDB" id="A0A0F8VT14"/>
<dbReference type="EMBL" id="LAZR01069553">
    <property type="protein sequence ID" value="KKK47493.1"/>
    <property type="molecule type" value="Genomic_DNA"/>
</dbReference>
<comment type="caution">
    <text evidence="1">The sequence shown here is derived from an EMBL/GenBank/DDBJ whole genome shotgun (WGS) entry which is preliminary data.</text>
</comment>
<name>A0A0F8VT14_9ZZZZ</name>
<protein>
    <submittedName>
        <fullName evidence="1">Uncharacterized protein</fullName>
    </submittedName>
</protein>
<gene>
    <name evidence="1" type="ORF">LCGC14_3154640</name>
</gene>
<reference evidence="1" key="1">
    <citation type="journal article" date="2015" name="Nature">
        <title>Complex archaea that bridge the gap between prokaryotes and eukaryotes.</title>
        <authorList>
            <person name="Spang A."/>
            <person name="Saw J.H."/>
            <person name="Jorgensen S.L."/>
            <person name="Zaremba-Niedzwiedzka K."/>
            <person name="Martijn J."/>
            <person name="Lind A.E."/>
            <person name="van Eijk R."/>
            <person name="Schleper C."/>
            <person name="Guy L."/>
            <person name="Ettema T.J."/>
        </authorList>
    </citation>
    <scope>NUCLEOTIDE SEQUENCE</scope>
</reference>
<proteinExistence type="predicted"/>
<sequence>MRHYLISTIPLTRPPEGIPAHQLEVGELAEVLEGTDRGSILLRIYNGLVSLTDPQRIWTSHHSVDMLPRFRVKKLAIGTTVHLTIY</sequence>
<evidence type="ECO:0000313" key="1">
    <source>
        <dbReference type="EMBL" id="KKK47493.1"/>
    </source>
</evidence>